<dbReference type="PANTHER" id="PTHR45913">
    <property type="entry name" value="EPM2A-INTERACTING PROTEIN 1"/>
    <property type="match status" value="1"/>
</dbReference>
<name>A0A7R8CTS6_LEPSM</name>
<evidence type="ECO:0000313" key="2">
    <source>
        <dbReference type="Proteomes" id="UP000675881"/>
    </source>
</evidence>
<reference evidence="1" key="1">
    <citation type="submission" date="2021-02" db="EMBL/GenBank/DDBJ databases">
        <authorList>
            <person name="Bekaert M."/>
        </authorList>
    </citation>
    <scope>NUCLEOTIDE SEQUENCE</scope>
    <source>
        <strain evidence="1">IoA-00</strain>
    </source>
</reference>
<dbReference type="PANTHER" id="PTHR45913:SF11">
    <property type="entry name" value="EPM2A-INTERACTING PROTEIN 1"/>
    <property type="match status" value="1"/>
</dbReference>
<dbReference type="AlphaFoldDB" id="A0A7R8CTS6"/>
<evidence type="ECO:0000313" key="1">
    <source>
        <dbReference type="EMBL" id="CAF2928949.1"/>
    </source>
</evidence>
<dbReference type="OrthoDB" id="6352818at2759"/>
<protein>
    <submittedName>
        <fullName evidence="1">(salmon louse) hypothetical protein</fullName>
    </submittedName>
</protein>
<keyword evidence="2" id="KW-1185">Reference proteome</keyword>
<gene>
    <name evidence="1" type="ORF">LSAA_8714</name>
</gene>
<dbReference type="EMBL" id="HG994583">
    <property type="protein sequence ID" value="CAF2928949.1"/>
    <property type="molecule type" value="Genomic_DNA"/>
</dbReference>
<sequence length="155" mass="16998">MMKASELIFPEKRQTFTNISLTRNMIAESILELSEDLTSQLKQKVGGFIAFSVAIDKSTDITDVAKSAIFIKDVYNTLTVTQEFVELVPIGVITGTTTAEDIFVADVAALDRVGVDWSRTVSITEDGAPSMIGKRDGVMTKFKAKVQVHNRGDCF</sequence>
<dbReference type="Proteomes" id="UP000675881">
    <property type="component" value="Chromosome 4"/>
</dbReference>
<accession>A0A7R8CTS6</accession>
<organism evidence="1 2">
    <name type="scientific">Lepeophtheirus salmonis</name>
    <name type="common">Salmon louse</name>
    <name type="synonym">Caligus salmonis</name>
    <dbReference type="NCBI Taxonomy" id="72036"/>
    <lineage>
        <taxon>Eukaryota</taxon>
        <taxon>Metazoa</taxon>
        <taxon>Ecdysozoa</taxon>
        <taxon>Arthropoda</taxon>
        <taxon>Crustacea</taxon>
        <taxon>Multicrustacea</taxon>
        <taxon>Hexanauplia</taxon>
        <taxon>Copepoda</taxon>
        <taxon>Siphonostomatoida</taxon>
        <taxon>Caligidae</taxon>
        <taxon>Lepeophtheirus</taxon>
    </lineage>
</organism>
<proteinExistence type="predicted"/>